<evidence type="ECO:0000313" key="2">
    <source>
        <dbReference type="EMBL" id="MDS0259525.1"/>
    </source>
</evidence>
<name>A0ABU2FCF2_9EURY</name>
<evidence type="ECO:0000313" key="3">
    <source>
        <dbReference type="Proteomes" id="UP001259659"/>
    </source>
</evidence>
<accession>A0ABU2FCF2</accession>
<gene>
    <name evidence="2" type="ORF">NDI56_08980</name>
</gene>
<keyword evidence="1" id="KW-1133">Transmembrane helix</keyword>
<feature type="transmembrane region" description="Helical" evidence="1">
    <location>
        <begin position="12"/>
        <end position="30"/>
    </location>
</feature>
<dbReference type="EMBL" id="JAMQON010000002">
    <property type="protein sequence ID" value="MDS0259525.1"/>
    <property type="molecule type" value="Genomic_DNA"/>
</dbReference>
<evidence type="ECO:0008006" key="4">
    <source>
        <dbReference type="Google" id="ProtNLM"/>
    </source>
</evidence>
<proteinExistence type="predicted"/>
<feature type="transmembrane region" description="Helical" evidence="1">
    <location>
        <begin position="37"/>
        <end position="60"/>
    </location>
</feature>
<dbReference type="RefSeq" id="WP_310919135.1">
    <property type="nucleotide sequence ID" value="NZ_JAMQON010000002.1"/>
</dbReference>
<comment type="caution">
    <text evidence="2">The sequence shown here is derived from an EMBL/GenBank/DDBJ whole genome shotgun (WGS) entry which is preliminary data.</text>
</comment>
<dbReference type="Proteomes" id="UP001259659">
    <property type="component" value="Unassembled WGS sequence"/>
</dbReference>
<keyword evidence="1" id="KW-0472">Membrane</keyword>
<dbReference type="Pfam" id="PF26072">
    <property type="entry name" value="DUF8029"/>
    <property type="match status" value="1"/>
</dbReference>
<keyword evidence="1" id="KW-0812">Transmembrane</keyword>
<organism evidence="2 3">
    <name type="scientific">Haloarcula saliterrae</name>
    <dbReference type="NCBI Taxonomy" id="2950534"/>
    <lineage>
        <taxon>Archaea</taxon>
        <taxon>Methanobacteriati</taxon>
        <taxon>Methanobacteriota</taxon>
        <taxon>Stenosarchaea group</taxon>
        <taxon>Halobacteria</taxon>
        <taxon>Halobacteriales</taxon>
        <taxon>Haloarculaceae</taxon>
        <taxon>Haloarcula</taxon>
    </lineage>
</organism>
<protein>
    <recommendedName>
        <fullName evidence="4">Major facilitator superfamily (MFS) profile domain-containing protein</fullName>
    </recommendedName>
</protein>
<sequence length="62" mass="6284">MLSLLQLGGGIGTLPAVLAGLVVIAIVLLVGRLVMKVAWRLVVIAIIAVSVLWGLGLLGLGL</sequence>
<reference evidence="2 3" key="1">
    <citation type="submission" date="2022-06" db="EMBL/GenBank/DDBJ databases">
        <title>Haloarcula sp. a new haloarchaeum isolate from saline soil.</title>
        <authorList>
            <person name="Strakova D."/>
            <person name="Galisteo C."/>
            <person name="Sanchez-Porro C."/>
            <person name="Ventosa A."/>
        </authorList>
    </citation>
    <scope>NUCLEOTIDE SEQUENCE [LARGE SCALE GENOMIC DNA]</scope>
    <source>
        <strain evidence="2 3">S1CR25-12</strain>
    </source>
</reference>
<keyword evidence="3" id="KW-1185">Reference proteome</keyword>
<evidence type="ECO:0000256" key="1">
    <source>
        <dbReference type="SAM" id="Phobius"/>
    </source>
</evidence>
<dbReference type="InterPro" id="IPR058342">
    <property type="entry name" value="DUF8029"/>
</dbReference>